<evidence type="ECO:0000313" key="1">
    <source>
        <dbReference type="EMBL" id="VDP16931.1"/>
    </source>
</evidence>
<dbReference type="EMBL" id="UZAM01011555">
    <property type="protein sequence ID" value="VDP16931.1"/>
    <property type="molecule type" value="Genomic_DNA"/>
</dbReference>
<dbReference type="Proteomes" id="UP000270296">
    <property type="component" value="Unassembled WGS sequence"/>
</dbReference>
<dbReference type="WBParaSite" id="SBAD_0000871001-mRNA-1">
    <property type="protein sequence ID" value="SBAD_0000871001-mRNA-1"/>
    <property type="gene ID" value="SBAD_0000871001"/>
</dbReference>
<protein>
    <submittedName>
        <fullName evidence="3">Transposase</fullName>
    </submittedName>
</protein>
<evidence type="ECO:0000313" key="3">
    <source>
        <dbReference type="WBParaSite" id="SBAD_0000871001-mRNA-1"/>
    </source>
</evidence>
<reference evidence="3" key="1">
    <citation type="submission" date="2016-06" db="UniProtKB">
        <authorList>
            <consortium name="WormBaseParasite"/>
        </authorList>
    </citation>
    <scope>IDENTIFICATION</scope>
</reference>
<accession>A0A183IXQ3</accession>
<evidence type="ECO:0000313" key="2">
    <source>
        <dbReference type="Proteomes" id="UP000270296"/>
    </source>
</evidence>
<sequence>MLRVVLDSYQLPSYQAVHRFESPSLQCDHVEAVRQYEFPIAQERTFLRSFYRLANKTQFDVEKYNSLKTKAAQLQRRLQMLGAPHAETEWQLRDFSA</sequence>
<dbReference type="AlphaFoldDB" id="A0A183IXQ3"/>
<keyword evidence="2" id="KW-1185">Reference proteome</keyword>
<organism evidence="3">
    <name type="scientific">Soboliphyme baturini</name>
    <dbReference type="NCBI Taxonomy" id="241478"/>
    <lineage>
        <taxon>Eukaryota</taxon>
        <taxon>Metazoa</taxon>
        <taxon>Ecdysozoa</taxon>
        <taxon>Nematoda</taxon>
        <taxon>Enoplea</taxon>
        <taxon>Dorylaimia</taxon>
        <taxon>Dioctophymatida</taxon>
        <taxon>Dioctophymatoidea</taxon>
        <taxon>Soboliphymatidae</taxon>
        <taxon>Soboliphyme</taxon>
    </lineage>
</organism>
<reference evidence="1 2" key="2">
    <citation type="submission" date="2018-11" db="EMBL/GenBank/DDBJ databases">
        <authorList>
            <consortium name="Pathogen Informatics"/>
        </authorList>
    </citation>
    <scope>NUCLEOTIDE SEQUENCE [LARGE SCALE GENOMIC DNA]</scope>
</reference>
<proteinExistence type="predicted"/>
<gene>
    <name evidence="1" type="ORF">SBAD_LOCUS8401</name>
</gene>
<name>A0A183IXQ3_9BILA</name>